<evidence type="ECO:0000259" key="3">
    <source>
        <dbReference type="Pfam" id="PF01182"/>
    </source>
</evidence>
<dbReference type="Gene3D" id="3.40.50.1360">
    <property type="match status" value="1"/>
</dbReference>
<dbReference type="Proteomes" id="UP000226079">
    <property type="component" value="Unassembled WGS sequence"/>
</dbReference>
<dbReference type="GO" id="GO:0006046">
    <property type="term" value="P:N-acetylglucosamine catabolic process"/>
    <property type="evidence" value="ECO:0007669"/>
    <property type="project" value="TreeGrafter"/>
</dbReference>
<dbReference type="EMBL" id="PDJC01000001">
    <property type="protein sequence ID" value="PFG17155.1"/>
    <property type="molecule type" value="Genomic_DNA"/>
</dbReference>
<keyword evidence="5" id="KW-1185">Reference proteome</keyword>
<dbReference type="GO" id="GO:0042802">
    <property type="term" value="F:identical protein binding"/>
    <property type="evidence" value="ECO:0007669"/>
    <property type="project" value="TreeGrafter"/>
</dbReference>
<dbReference type="PANTHER" id="PTHR11280">
    <property type="entry name" value="GLUCOSAMINE-6-PHOSPHATE ISOMERASE"/>
    <property type="match status" value="1"/>
</dbReference>
<dbReference type="PANTHER" id="PTHR11280:SF5">
    <property type="entry name" value="GLUCOSAMINE-6-PHOSPHATE ISOMERASE"/>
    <property type="match status" value="1"/>
</dbReference>
<comment type="caution">
    <text evidence="4">The sequence shown here is derived from an EMBL/GenBank/DDBJ whole genome shotgun (WGS) entry which is preliminary data.</text>
</comment>
<reference evidence="4 5" key="1">
    <citation type="submission" date="2017-10" db="EMBL/GenBank/DDBJ databases">
        <title>Sequencing the genomes of 1000 actinobacteria strains.</title>
        <authorList>
            <person name="Klenk H.-P."/>
        </authorList>
    </citation>
    <scope>NUCLEOTIDE SEQUENCE [LARGE SCALE GENOMIC DNA]</scope>
    <source>
        <strain evidence="4 5">DSM 15597</strain>
    </source>
</reference>
<dbReference type="GO" id="GO:0019262">
    <property type="term" value="P:N-acetylneuraminate catabolic process"/>
    <property type="evidence" value="ECO:0007669"/>
    <property type="project" value="TreeGrafter"/>
</dbReference>
<dbReference type="GO" id="GO:0004342">
    <property type="term" value="F:glucosamine-6-phosphate deaminase activity"/>
    <property type="evidence" value="ECO:0007669"/>
    <property type="project" value="InterPro"/>
</dbReference>
<dbReference type="InterPro" id="IPR037171">
    <property type="entry name" value="NagB/RpiA_transferase-like"/>
</dbReference>
<evidence type="ECO:0000256" key="2">
    <source>
        <dbReference type="ARBA" id="ARBA00023277"/>
    </source>
</evidence>
<dbReference type="InterPro" id="IPR004547">
    <property type="entry name" value="Glucosamine6P_isomerase"/>
</dbReference>
<dbReference type="GO" id="GO:0005737">
    <property type="term" value="C:cytoplasm"/>
    <property type="evidence" value="ECO:0007669"/>
    <property type="project" value="TreeGrafter"/>
</dbReference>
<proteinExistence type="predicted"/>
<feature type="domain" description="Glucosamine/galactosamine-6-phosphate isomerase" evidence="3">
    <location>
        <begin position="10"/>
        <end position="241"/>
    </location>
</feature>
<protein>
    <submittedName>
        <fullName evidence="4">Glucosamine-6-phosphate deaminase</fullName>
    </submittedName>
</protein>
<accession>A0A2A9CSX7</accession>
<dbReference type="GO" id="GO:0005975">
    <property type="term" value="P:carbohydrate metabolic process"/>
    <property type="evidence" value="ECO:0007669"/>
    <property type="project" value="InterPro"/>
</dbReference>
<dbReference type="RefSeq" id="WP_169923785.1">
    <property type="nucleotide sequence ID" value="NZ_PDJC01000001.1"/>
</dbReference>
<dbReference type="GO" id="GO:0006043">
    <property type="term" value="P:glucosamine catabolic process"/>
    <property type="evidence" value="ECO:0007669"/>
    <property type="project" value="TreeGrafter"/>
</dbReference>
<keyword evidence="2" id="KW-0119">Carbohydrate metabolism</keyword>
<organism evidence="4 5">
    <name type="scientific">Propionicimonas paludicola</name>
    <dbReference type="NCBI Taxonomy" id="185243"/>
    <lineage>
        <taxon>Bacteria</taxon>
        <taxon>Bacillati</taxon>
        <taxon>Actinomycetota</taxon>
        <taxon>Actinomycetes</taxon>
        <taxon>Propionibacteriales</taxon>
        <taxon>Nocardioidaceae</taxon>
        <taxon>Propionicimonas</taxon>
    </lineage>
</organism>
<evidence type="ECO:0000313" key="4">
    <source>
        <dbReference type="EMBL" id="PFG17155.1"/>
    </source>
</evidence>
<name>A0A2A9CSX7_9ACTN</name>
<evidence type="ECO:0000313" key="5">
    <source>
        <dbReference type="Proteomes" id="UP000226079"/>
    </source>
</evidence>
<dbReference type="SUPFAM" id="SSF100950">
    <property type="entry name" value="NagB/RpiA/CoA transferase-like"/>
    <property type="match status" value="1"/>
</dbReference>
<dbReference type="Pfam" id="PF01182">
    <property type="entry name" value="Glucosamine_iso"/>
    <property type="match status" value="1"/>
</dbReference>
<evidence type="ECO:0000256" key="1">
    <source>
        <dbReference type="ARBA" id="ARBA00022801"/>
    </source>
</evidence>
<sequence length="256" mass="27001">MTNLPIIVATAEEVGARAAALIADGLRTASAAGRDFLLGCPTGRTPAPVFPALAELVSAGLDVSPLVVVLMDEYLEPDGDALRRVDPRREYSCIGYAERQILAPLVDAGGAPVRVWCPDPADPEAYDRQIAAAGGIDLFLLASGASDGHIAFNPPGSPRDSKTRVIELPESTRHDNMSTFPVFASLDQVPRHGISVGISTIVDNSAQALLLLTGADKRDAFDRIAAADDYDPTWPATAVKACRDYQVLADADAARP</sequence>
<gene>
    <name evidence="4" type="ORF">ATK74_1717</name>
</gene>
<dbReference type="InterPro" id="IPR006148">
    <property type="entry name" value="Glc/Gal-6P_isomerase"/>
</dbReference>
<keyword evidence="1" id="KW-0378">Hydrolase</keyword>
<dbReference type="AlphaFoldDB" id="A0A2A9CSX7"/>